<sequence>MRALDTIQYLKSIQRVTSQDPVLPAANLGMVNSFDGMVGKPGFVYQGYAQVFQTRKVVVGQGQAVSPDLKVNSLLQLNQFIYLTPLKLLGGNLAFTLYVHEML</sequence>
<keyword evidence="2" id="KW-1185">Reference proteome</keyword>
<dbReference type="EMBL" id="CP098805">
    <property type="protein sequence ID" value="USJ32270.1"/>
    <property type="molecule type" value="Genomic_DNA"/>
</dbReference>
<name>A0ABY4XPE9_9BACT</name>
<evidence type="ECO:0000313" key="2">
    <source>
        <dbReference type="Proteomes" id="UP001055420"/>
    </source>
</evidence>
<proteinExistence type="predicted"/>
<protein>
    <submittedName>
        <fullName evidence="1">Uncharacterized protein</fullName>
    </submittedName>
</protein>
<accession>A0ABY4XPE9</accession>
<dbReference type="Proteomes" id="UP001055420">
    <property type="component" value="Chromosome"/>
</dbReference>
<organism evidence="1 2">
    <name type="scientific">Dyadobacter chenhuakuii</name>
    <dbReference type="NCBI Taxonomy" id="2909339"/>
    <lineage>
        <taxon>Bacteria</taxon>
        <taxon>Pseudomonadati</taxon>
        <taxon>Bacteroidota</taxon>
        <taxon>Cytophagia</taxon>
        <taxon>Cytophagales</taxon>
        <taxon>Spirosomataceae</taxon>
        <taxon>Dyadobacter</taxon>
    </lineage>
</organism>
<gene>
    <name evidence="1" type="ORF">NFI80_05905</name>
</gene>
<evidence type="ECO:0000313" key="1">
    <source>
        <dbReference type="EMBL" id="USJ32270.1"/>
    </source>
</evidence>
<dbReference type="RefSeq" id="WP_235163854.1">
    <property type="nucleotide sequence ID" value="NZ_CP098805.1"/>
</dbReference>
<reference evidence="1" key="1">
    <citation type="submission" date="2022-06" db="EMBL/GenBank/DDBJ databases">
        <title>Novel species in genus Dyadobacter.</title>
        <authorList>
            <person name="Ma C."/>
        </authorList>
    </citation>
    <scope>NUCLEOTIDE SEQUENCE</scope>
    <source>
        <strain evidence="1">CY22</strain>
    </source>
</reference>